<evidence type="ECO:0000256" key="7">
    <source>
        <dbReference type="ARBA" id="ARBA00024469"/>
    </source>
</evidence>
<evidence type="ECO:0000313" key="17">
    <source>
        <dbReference type="EMBL" id="KAF7217972.1"/>
    </source>
</evidence>
<comment type="catalytic activity">
    <reaction evidence="7">
        <text>5-hydroxy-(6E,8Z,11Z,14Z)-eicosatetraenoate + ATP + CoA = 5-hydroxy-(6E,8Z,11Z,14Z)-eicosatetraenoyl-CoA + AMP + diphosphate</text>
        <dbReference type="Rhea" id="RHEA:52108"/>
        <dbReference type="ChEBI" id="CHEBI:30616"/>
        <dbReference type="ChEBI" id="CHEBI:33019"/>
        <dbReference type="ChEBI" id="CHEBI:57287"/>
        <dbReference type="ChEBI" id="CHEBI:65341"/>
        <dbReference type="ChEBI" id="CHEBI:136407"/>
        <dbReference type="ChEBI" id="CHEBI:456215"/>
    </reaction>
    <physiologicalReaction direction="left-to-right" evidence="7">
        <dbReference type="Rhea" id="RHEA:52109"/>
    </physiologicalReaction>
</comment>
<dbReference type="EMBL" id="JAAVVJ010000008">
    <property type="protein sequence ID" value="KAF7217974.1"/>
    <property type="molecule type" value="Genomic_DNA"/>
</dbReference>
<dbReference type="InterPro" id="IPR045311">
    <property type="entry name" value="LC-FACS_euk"/>
</dbReference>
<evidence type="ECO:0000256" key="5">
    <source>
        <dbReference type="ARBA" id="ARBA00022840"/>
    </source>
</evidence>
<keyword evidence="15" id="KW-0472">Membrane</keyword>
<evidence type="ECO:0000256" key="15">
    <source>
        <dbReference type="SAM" id="Phobius"/>
    </source>
</evidence>
<dbReference type="EMBL" id="HADY01009173">
    <property type="protein sequence ID" value="SBP47658.1"/>
    <property type="molecule type" value="Transcribed_RNA"/>
</dbReference>
<dbReference type="InterPro" id="IPR042099">
    <property type="entry name" value="ANL_N_sf"/>
</dbReference>
<evidence type="ECO:0000256" key="1">
    <source>
        <dbReference type="ARBA" id="ARBA00006432"/>
    </source>
</evidence>
<evidence type="ECO:0000256" key="11">
    <source>
        <dbReference type="ARBA" id="ARBA00024548"/>
    </source>
</evidence>
<evidence type="ECO:0000256" key="3">
    <source>
        <dbReference type="ARBA" id="ARBA00022741"/>
    </source>
</evidence>
<evidence type="ECO:0000256" key="8">
    <source>
        <dbReference type="ARBA" id="ARBA00024484"/>
    </source>
</evidence>
<feature type="transmembrane region" description="Helical" evidence="15">
    <location>
        <begin position="21"/>
        <end position="45"/>
    </location>
</feature>
<dbReference type="GO" id="GO:0005783">
    <property type="term" value="C:endoplasmic reticulum"/>
    <property type="evidence" value="ECO:0007669"/>
    <property type="project" value="TreeGrafter"/>
</dbReference>
<evidence type="ECO:0000256" key="14">
    <source>
        <dbReference type="RuleBase" id="RU369030"/>
    </source>
</evidence>
<dbReference type="PROSITE" id="PS00455">
    <property type="entry name" value="AMP_BINDING"/>
    <property type="match status" value="1"/>
</dbReference>
<dbReference type="CTD" id="555308"/>
<feature type="domain" description="AMP-dependent synthetase/ligase" evidence="16">
    <location>
        <begin position="118"/>
        <end position="520"/>
    </location>
</feature>
<dbReference type="KEGG" id="nfu:107375301"/>
<accession>A0A1A7ZZ38</accession>
<organism evidence="18">
    <name type="scientific">Nothobranchius furzeri</name>
    <name type="common">Turquoise killifish</name>
    <dbReference type="NCBI Taxonomy" id="105023"/>
    <lineage>
        <taxon>Eukaryota</taxon>
        <taxon>Metazoa</taxon>
        <taxon>Chordata</taxon>
        <taxon>Craniata</taxon>
        <taxon>Vertebrata</taxon>
        <taxon>Euteleostomi</taxon>
        <taxon>Actinopterygii</taxon>
        <taxon>Neopterygii</taxon>
        <taxon>Teleostei</taxon>
        <taxon>Neoteleostei</taxon>
        <taxon>Acanthomorphata</taxon>
        <taxon>Ovalentaria</taxon>
        <taxon>Atherinomorphae</taxon>
        <taxon>Cyprinodontiformes</taxon>
        <taxon>Nothobranchiidae</taxon>
        <taxon>Nothobranchius</taxon>
    </lineage>
</organism>
<dbReference type="OMA" id="VPRVWQK"/>
<keyword evidence="15" id="KW-0812">Transmembrane</keyword>
<comment type="similarity">
    <text evidence="1 14">Belongs to the ATP-dependent AMP-binding enzyme family.</text>
</comment>
<evidence type="ECO:0000256" key="13">
    <source>
        <dbReference type="ARBA" id="ARBA00049139"/>
    </source>
</evidence>
<reference evidence="17" key="3">
    <citation type="submission" date="2020-03" db="EMBL/GenBank/DDBJ databases">
        <title>Intra-Species Differences in Population Size shape Life History and Genome Evolution.</title>
        <authorList>
            <person name="Willemsen D."/>
            <person name="Cui R."/>
            <person name="Valenzano D.R."/>
        </authorList>
    </citation>
    <scope>NUCLEOTIDE SEQUENCE</scope>
    <source>
        <strain evidence="17">GRZ</strain>
        <tissue evidence="17">Whole</tissue>
    </source>
</reference>
<keyword evidence="6 14" id="KW-0443">Lipid metabolism</keyword>
<evidence type="ECO:0000256" key="2">
    <source>
        <dbReference type="ARBA" id="ARBA00022598"/>
    </source>
</evidence>
<comment type="catalytic activity">
    <reaction evidence="8">
        <text>a long-chain fatty acid + ATP + CoA = a long-chain fatty acyl-CoA + AMP + diphosphate</text>
        <dbReference type="Rhea" id="RHEA:15421"/>
        <dbReference type="ChEBI" id="CHEBI:30616"/>
        <dbReference type="ChEBI" id="CHEBI:33019"/>
        <dbReference type="ChEBI" id="CHEBI:57287"/>
        <dbReference type="ChEBI" id="CHEBI:57560"/>
        <dbReference type="ChEBI" id="CHEBI:83139"/>
        <dbReference type="ChEBI" id="CHEBI:456215"/>
        <dbReference type="EC" id="6.2.1.3"/>
    </reaction>
    <physiologicalReaction direction="left-to-right" evidence="8">
        <dbReference type="Rhea" id="RHEA:15422"/>
    </physiologicalReaction>
</comment>
<dbReference type="OrthoDB" id="1700726at2759"/>
<keyword evidence="4 14" id="KW-0276">Fatty acid metabolism</keyword>
<comment type="catalytic activity">
    <reaction evidence="13">
        <text>hexadecanoate + ATP + CoA = hexadecanoyl-CoA + AMP + diphosphate</text>
        <dbReference type="Rhea" id="RHEA:30751"/>
        <dbReference type="ChEBI" id="CHEBI:7896"/>
        <dbReference type="ChEBI" id="CHEBI:30616"/>
        <dbReference type="ChEBI" id="CHEBI:33019"/>
        <dbReference type="ChEBI" id="CHEBI:57287"/>
        <dbReference type="ChEBI" id="CHEBI:57379"/>
        <dbReference type="ChEBI" id="CHEBI:456215"/>
    </reaction>
    <physiologicalReaction direction="left-to-right" evidence="13">
        <dbReference type="Rhea" id="RHEA:30752"/>
    </physiologicalReaction>
</comment>
<dbReference type="CDD" id="cd05927">
    <property type="entry name" value="LC-FACS_euk"/>
    <property type="match status" value="1"/>
</dbReference>
<gene>
    <name evidence="18" type="primary">ACSL1</name>
    <name evidence="17" type="synonym">acsl1</name>
    <name evidence="17" type="ORF">G4P62_002545</name>
</gene>
<dbReference type="GO" id="GO:0005524">
    <property type="term" value="F:ATP binding"/>
    <property type="evidence" value="ECO:0007669"/>
    <property type="project" value="UniProtKB-KW"/>
</dbReference>
<evidence type="ECO:0000259" key="16">
    <source>
        <dbReference type="Pfam" id="PF00501"/>
    </source>
</evidence>
<dbReference type="PANTHER" id="PTHR43272">
    <property type="entry name" value="LONG-CHAIN-FATTY-ACID--COA LIGASE"/>
    <property type="match status" value="1"/>
</dbReference>
<sequence>MQAQEVLRHLRIPELEDLRQYVRGFPTNTLMGMGAFAAITTYWFATRPKALKPPCDLGLQSLEIPGGELARRSVLNNGDSEFLTHYYDDARTMYQMFQRGLRVSNNGPCLGSRKPNQPYEWLTYGEVVDRAENIGSALLHKGHHHTGDKFVGIFSQNRPEWSIAELACYTYSLMVVPLYDTLGTEAIGYIIDRASISTVICDVPEKARMILDCISGRGKTVKTIVLMEAVDRDLVTRGKECGVEILSLKEFEATGKANHQGPVPPKPEDLAIICFTSGTTGNPKGAMLTHGNIISNTAAFLQVTAVHCMLNVHDVHVSYLPLAHMFERVVQGVILIHGARIGYFQGDIRLLMDDLKTLQPTVFPVVPRLLNRMFDKVFSQANTPLKRWLLDFAFRRKEAELKNGVMRKDSMWDKLIFKKVQVSLGGRVRLMITGAAPVSPTILTFLRAALGCQFYEGYGQTECTAGCTMSMPGDWSAGHVGPPLPCNIIKLVDVAEMNYLAANGEGEVCVKGANVFQGYLNDEEKTAEAIDQDGWLHTGDIGRWLPNGTLKIIDRKKHIFKLAQGEYIAPEKIETVYNRSDPVAQIFVHGDSLQACLVGIVVPDPDFLPMWAKRKGLEGSYSELCKNKDVKGAILEDILALGKEAGLKSFEQVRDIVLHPEMFSVQNGLLTPTLKAKRNELRSRFRDQINELYARIKM</sequence>
<comment type="catalytic activity">
    <reaction evidence="12">
        <text>(E)-hexadec-2-enoate + ATP + CoA = (2E)-hexadecenoyl-CoA + AMP + diphosphate</text>
        <dbReference type="Rhea" id="RHEA:36139"/>
        <dbReference type="ChEBI" id="CHEBI:30616"/>
        <dbReference type="ChEBI" id="CHEBI:33019"/>
        <dbReference type="ChEBI" id="CHEBI:57287"/>
        <dbReference type="ChEBI" id="CHEBI:61526"/>
        <dbReference type="ChEBI" id="CHEBI:72745"/>
        <dbReference type="ChEBI" id="CHEBI:456215"/>
    </reaction>
    <physiologicalReaction direction="left-to-right" evidence="12">
        <dbReference type="Rhea" id="RHEA:36140"/>
    </physiologicalReaction>
</comment>
<keyword evidence="3 14" id="KW-0547">Nucleotide-binding</keyword>
<evidence type="ECO:0000256" key="6">
    <source>
        <dbReference type="ARBA" id="ARBA00023098"/>
    </source>
</evidence>
<keyword evidence="5 14" id="KW-0067">ATP-binding</keyword>
<dbReference type="Gene3D" id="3.40.50.12780">
    <property type="entry name" value="N-terminal domain of ligase-like"/>
    <property type="match status" value="1"/>
</dbReference>
<keyword evidence="15" id="KW-1133">Transmembrane helix</keyword>
<dbReference type="InterPro" id="IPR020845">
    <property type="entry name" value="AMP-binding_CS"/>
</dbReference>
<dbReference type="InterPro" id="IPR000873">
    <property type="entry name" value="AMP-dep_synth/lig_dom"/>
</dbReference>
<protein>
    <recommendedName>
        <fullName evidence="14">Long-chain-fatty-acid--CoA ligase</fullName>
        <ecNumber evidence="14">6.2.1.3</ecNumber>
    </recommendedName>
</protein>
<comment type="catalytic activity">
    <reaction evidence="11">
        <text>(5Z,8Z,11Z,14Z)-eicosatetraenoate + ATP + CoA = (5Z,8Z,11Z,14Z)-eicosatetraenoyl-CoA + AMP + diphosphate</text>
        <dbReference type="Rhea" id="RHEA:19713"/>
        <dbReference type="ChEBI" id="CHEBI:30616"/>
        <dbReference type="ChEBI" id="CHEBI:32395"/>
        <dbReference type="ChEBI" id="CHEBI:33019"/>
        <dbReference type="ChEBI" id="CHEBI:57287"/>
        <dbReference type="ChEBI" id="CHEBI:57368"/>
        <dbReference type="ChEBI" id="CHEBI:456215"/>
        <dbReference type="EC" id="6.2.1.15"/>
    </reaction>
    <physiologicalReaction direction="left-to-right" evidence="11">
        <dbReference type="Rhea" id="RHEA:19714"/>
    </physiologicalReaction>
</comment>
<keyword evidence="2 14" id="KW-0436">Ligase</keyword>
<comment type="catalytic activity">
    <reaction evidence="10">
        <text>15-hydroxy-(5Z,8Z,11Z,13E)-eicosatetraenoate + ATP + CoA = 15-hydroxy-(5Z,8Z,11Z,13E)-eicosatetraenoyl-CoA + AMP + diphosphate</text>
        <dbReference type="Rhea" id="RHEA:52116"/>
        <dbReference type="ChEBI" id="CHEBI:30616"/>
        <dbReference type="ChEBI" id="CHEBI:33019"/>
        <dbReference type="ChEBI" id="CHEBI:57287"/>
        <dbReference type="ChEBI" id="CHEBI:78832"/>
        <dbReference type="ChEBI" id="CHEBI:136409"/>
        <dbReference type="ChEBI" id="CHEBI:456215"/>
    </reaction>
    <physiologicalReaction direction="left-to-right" evidence="10">
        <dbReference type="Rhea" id="RHEA:52117"/>
    </physiologicalReaction>
</comment>
<name>A0A1A7ZZ38_NOTFU</name>
<evidence type="ECO:0000256" key="4">
    <source>
        <dbReference type="ARBA" id="ARBA00022832"/>
    </source>
</evidence>
<dbReference type="Proteomes" id="UP000822369">
    <property type="component" value="Chromosome 8"/>
</dbReference>
<dbReference type="GO" id="GO:0047676">
    <property type="term" value="F:arachidonate-CoA ligase activity"/>
    <property type="evidence" value="ECO:0007669"/>
    <property type="project" value="UniProtKB-EC"/>
</dbReference>
<dbReference type="GO" id="GO:0016020">
    <property type="term" value="C:membrane"/>
    <property type="evidence" value="ECO:0007669"/>
    <property type="project" value="TreeGrafter"/>
</dbReference>
<evidence type="ECO:0000256" key="10">
    <source>
        <dbReference type="ARBA" id="ARBA00024532"/>
    </source>
</evidence>
<evidence type="ECO:0000256" key="12">
    <source>
        <dbReference type="ARBA" id="ARBA00024565"/>
    </source>
</evidence>
<comment type="catalytic activity">
    <reaction evidence="9">
        <text>12-hydroxy-(5Z,8Z,10E,14Z)-eicosatetraenoate + ATP + CoA = 12-hydroxy-(5Z,8Z,10E,14Z)-eicosatetraenoyl-CoA + AMP + diphosphate</text>
        <dbReference type="Rhea" id="RHEA:52112"/>
        <dbReference type="ChEBI" id="CHEBI:30616"/>
        <dbReference type="ChEBI" id="CHEBI:33019"/>
        <dbReference type="ChEBI" id="CHEBI:57287"/>
        <dbReference type="ChEBI" id="CHEBI:90718"/>
        <dbReference type="ChEBI" id="CHEBI:136408"/>
        <dbReference type="ChEBI" id="CHEBI:456215"/>
    </reaction>
    <physiologicalReaction direction="left-to-right" evidence="9">
        <dbReference type="Rhea" id="RHEA:52113"/>
    </physiologicalReaction>
</comment>
<dbReference type="EMBL" id="JAAVVJ010000008">
    <property type="protein sequence ID" value="KAF7217972.1"/>
    <property type="molecule type" value="Genomic_DNA"/>
</dbReference>
<dbReference type="EC" id="6.2.1.3" evidence="14"/>
<comment type="function">
    <text evidence="14">Catalyzes the conversion of long-chain fatty acids to their active form acyl-CoAs for both synthesis of cellular lipids, and degradation via beta-oxidation.</text>
</comment>
<dbReference type="Pfam" id="PF00501">
    <property type="entry name" value="AMP-binding"/>
    <property type="match status" value="1"/>
</dbReference>
<dbReference type="AlphaFoldDB" id="A0A1A7ZZ38"/>
<dbReference type="PANTHER" id="PTHR43272:SF28">
    <property type="entry name" value="LONG-CHAIN-FATTY-ACID--COA LIGASE 1"/>
    <property type="match status" value="1"/>
</dbReference>
<evidence type="ECO:0000256" key="9">
    <source>
        <dbReference type="ARBA" id="ARBA00024495"/>
    </source>
</evidence>
<evidence type="ECO:0000313" key="18">
    <source>
        <dbReference type="EMBL" id="SBP47658.1"/>
    </source>
</evidence>
<reference evidence="18" key="2">
    <citation type="submission" date="2016-06" db="EMBL/GenBank/DDBJ databases">
        <title>The genome of a short-lived fish provides insights into sex chromosome evolution and the genetic control of aging.</title>
        <authorList>
            <person name="Reichwald K."/>
            <person name="Felder M."/>
            <person name="Petzold A."/>
            <person name="Koch P."/>
            <person name="Groth M."/>
            <person name="Platzer M."/>
        </authorList>
    </citation>
    <scope>NUCLEOTIDE SEQUENCE</scope>
    <source>
        <tissue evidence="18">Brain</tissue>
    </source>
</reference>
<dbReference type="GeneID" id="107375301"/>
<proteinExistence type="inferred from homology"/>
<reference evidence="18" key="1">
    <citation type="submission" date="2016-05" db="EMBL/GenBank/DDBJ databases">
        <authorList>
            <person name="Lavstsen T."/>
            <person name="Jespersen J.S."/>
        </authorList>
    </citation>
    <scope>NUCLEOTIDE SEQUENCE</scope>
    <source>
        <tissue evidence="18">Brain</tissue>
    </source>
</reference>
<dbReference type="SUPFAM" id="SSF56801">
    <property type="entry name" value="Acetyl-CoA synthetase-like"/>
    <property type="match status" value="1"/>
</dbReference>
<dbReference type="EMBL" id="HAEJ01013372">
    <property type="protein sequence ID" value="SBS53829.1"/>
    <property type="molecule type" value="Transcribed_RNA"/>
</dbReference>